<name>A0A8T0E1B7_ARGBR</name>
<sequence>MKPLHTRESEESRAAVSRAQTSSKSLVVFDAVDASQALAVMSIAFNFNISTPVTPLFVWTSPSNNQKHQVLRVGSSSRLSLIPKVPGDEMNPGPVGPQKQFRVLGSRCVSILNPARLASLGLDFRPTGAVLKPTFSSHTLVFPTSLTTKVTLLALHSHYLCNFQTWTY</sequence>
<gene>
    <name evidence="1" type="ORF">HNY73_021472</name>
</gene>
<evidence type="ECO:0000313" key="2">
    <source>
        <dbReference type="Proteomes" id="UP000807504"/>
    </source>
</evidence>
<organism evidence="1 2">
    <name type="scientific">Argiope bruennichi</name>
    <name type="common">Wasp spider</name>
    <name type="synonym">Aranea bruennichi</name>
    <dbReference type="NCBI Taxonomy" id="94029"/>
    <lineage>
        <taxon>Eukaryota</taxon>
        <taxon>Metazoa</taxon>
        <taxon>Ecdysozoa</taxon>
        <taxon>Arthropoda</taxon>
        <taxon>Chelicerata</taxon>
        <taxon>Arachnida</taxon>
        <taxon>Araneae</taxon>
        <taxon>Araneomorphae</taxon>
        <taxon>Entelegynae</taxon>
        <taxon>Araneoidea</taxon>
        <taxon>Araneidae</taxon>
        <taxon>Argiope</taxon>
    </lineage>
</organism>
<reference evidence="1" key="2">
    <citation type="submission" date="2020-06" db="EMBL/GenBank/DDBJ databases">
        <authorList>
            <person name="Sheffer M."/>
        </authorList>
    </citation>
    <scope>NUCLEOTIDE SEQUENCE</scope>
</reference>
<comment type="caution">
    <text evidence="1">The sequence shown here is derived from an EMBL/GenBank/DDBJ whole genome shotgun (WGS) entry which is preliminary data.</text>
</comment>
<dbReference type="AlphaFoldDB" id="A0A8T0E1B7"/>
<keyword evidence="2" id="KW-1185">Reference proteome</keyword>
<protein>
    <submittedName>
        <fullName evidence="1">Uncharacterized protein</fullName>
    </submittedName>
</protein>
<evidence type="ECO:0000313" key="1">
    <source>
        <dbReference type="EMBL" id="KAF8763270.1"/>
    </source>
</evidence>
<reference evidence="1" key="1">
    <citation type="journal article" date="2020" name="bioRxiv">
        <title>Chromosome-level reference genome of the European wasp spider Argiope bruennichi: a resource for studies on range expansion and evolutionary adaptation.</title>
        <authorList>
            <person name="Sheffer M.M."/>
            <person name="Hoppe A."/>
            <person name="Krehenwinkel H."/>
            <person name="Uhl G."/>
            <person name="Kuss A.W."/>
            <person name="Jensen L."/>
            <person name="Jensen C."/>
            <person name="Gillespie R.G."/>
            <person name="Hoff K.J."/>
            <person name="Prost S."/>
        </authorList>
    </citation>
    <scope>NUCLEOTIDE SEQUENCE</scope>
</reference>
<accession>A0A8T0E1B7</accession>
<dbReference type="EMBL" id="JABXBU010002231">
    <property type="protein sequence ID" value="KAF8763270.1"/>
    <property type="molecule type" value="Genomic_DNA"/>
</dbReference>
<proteinExistence type="predicted"/>
<dbReference type="Proteomes" id="UP000807504">
    <property type="component" value="Unassembled WGS sequence"/>
</dbReference>